<dbReference type="Pfam" id="PF04367">
    <property type="entry name" value="DUF502"/>
    <property type="match status" value="1"/>
</dbReference>
<accession>A0A934R9M4</accession>
<protein>
    <submittedName>
        <fullName evidence="2">DUF502 domain-containing protein</fullName>
    </submittedName>
</protein>
<dbReference type="PANTHER" id="PTHR31876">
    <property type="entry name" value="COV-LIKE PROTEIN 1"/>
    <property type="match status" value="1"/>
</dbReference>
<reference evidence="2" key="1">
    <citation type="submission" date="2021-01" db="EMBL/GenBank/DDBJ databases">
        <title>Modified the classification status of verrucomicrobia.</title>
        <authorList>
            <person name="Feng X."/>
        </authorList>
    </citation>
    <scope>NUCLEOTIDE SEQUENCE</scope>
    <source>
        <strain evidence="2">KCTC 22201</strain>
    </source>
</reference>
<keyword evidence="3" id="KW-1185">Reference proteome</keyword>
<dbReference type="PANTHER" id="PTHR31876:SF26">
    <property type="entry name" value="PROTEIN LIKE COV 2"/>
    <property type="match status" value="1"/>
</dbReference>
<dbReference type="EMBL" id="JAENII010000008">
    <property type="protein sequence ID" value="MBK1827714.1"/>
    <property type="molecule type" value="Genomic_DNA"/>
</dbReference>
<dbReference type="InterPro" id="IPR007462">
    <property type="entry name" value="COV1-like"/>
</dbReference>
<dbReference type="Proteomes" id="UP000658278">
    <property type="component" value="Unassembled WGS sequence"/>
</dbReference>
<name>A0A934R9M4_9BACT</name>
<proteinExistence type="predicted"/>
<feature type="transmembrane region" description="Helical" evidence="1">
    <location>
        <begin position="83"/>
        <end position="101"/>
    </location>
</feature>
<evidence type="ECO:0000313" key="3">
    <source>
        <dbReference type="Proteomes" id="UP000658278"/>
    </source>
</evidence>
<comment type="caution">
    <text evidence="2">The sequence shown here is derived from an EMBL/GenBank/DDBJ whole genome shotgun (WGS) entry which is preliminary data.</text>
</comment>
<dbReference type="AlphaFoldDB" id="A0A934R9M4"/>
<keyword evidence="1" id="KW-0472">Membrane</keyword>
<keyword evidence="1" id="KW-1133">Transmembrane helix</keyword>
<organism evidence="2 3">
    <name type="scientific">Haloferula rosea</name>
    <dbReference type="NCBI Taxonomy" id="490093"/>
    <lineage>
        <taxon>Bacteria</taxon>
        <taxon>Pseudomonadati</taxon>
        <taxon>Verrucomicrobiota</taxon>
        <taxon>Verrucomicrobiia</taxon>
        <taxon>Verrucomicrobiales</taxon>
        <taxon>Verrucomicrobiaceae</taxon>
        <taxon>Haloferula</taxon>
    </lineage>
</organism>
<evidence type="ECO:0000256" key="1">
    <source>
        <dbReference type="SAM" id="Phobius"/>
    </source>
</evidence>
<evidence type="ECO:0000313" key="2">
    <source>
        <dbReference type="EMBL" id="MBK1827714.1"/>
    </source>
</evidence>
<sequence>MSVDQHKHSGLGRAARALLAGVVSVIPVLATFWLLVSIYRILRNLGDGMIDGLFDFLNRQRGLDPERADPDLLWSFEFPGSNLVLALLPVLILFSVGLAVTNRPGRRLLGWFEAQIAKLPLLGFVYSSIKQLVDALRQLGSERKFKGVAFVEYPSPGCRLLGFITGNFRDPQSGKDVTAIFLPTAPNPLTGFVVIVEDERVMKSDLGMEEASKLILSAGLVSPLSAEEVAAKS</sequence>
<gene>
    <name evidence="2" type="ORF">JIN81_11845</name>
</gene>
<keyword evidence="1" id="KW-0812">Transmembrane</keyword>
<dbReference type="RefSeq" id="WP_200279614.1">
    <property type="nucleotide sequence ID" value="NZ_JAENII010000008.1"/>
</dbReference>
<feature type="transmembrane region" description="Helical" evidence="1">
    <location>
        <begin position="17"/>
        <end position="42"/>
    </location>
</feature>